<comment type="caution">
    <text evidence="2">The sequence shown here is derived from an EMBL/GenBank/DDBJ whole genome shotgun (WGS) entry which is preliminary data.</text>
</comment>
<dbReference type="EMBL" id="BMZS01000002">
    <property type="protein sequence ID" value="GHD42276.1"/>
    <property type="molecule type" value="Genomic_DNA"/>
</dbReference>
<name>A0A918XP01_9PROT</name>
<reference evidence="2" key="1">
    <citation type="journal article" date="2014" name="Int. J. Syst. Evol. Microbiol.">
        <title>Complete genome sequence of Corynebacterium casei LMG S-19264T (=DSM 44701T), isolated from a smear-ripened cheese.</title>
        <authorList>
            <consortium name="US DOE Joint Genome Institute (JGI-PGF)"/>
            <person name="Walter F."/>
            <person name="Albersmeier A."/>
            <person name="Kalinowski J."/>
            <person name="Ruckert C."/>
        </authorList>
    </citation>
    <scope>NUCLEOTIDE SEQUENCE</scope>
    <source>
        <strain evidence="2">KCTC 42651</strain>
    </source>
</reference>
<organism evidence="2 3">
    <name type="scientific">Thalassobaculum fulvum</name>
    <dbReference type="NCBI Taxonomy" id="1633335"/>
    <lineage>
        <taxon>Bacteria</taxon>
        <taxon>Pseudomonadati</taxon>
        <taxon>Pseudomonadota</taxon>
        <taxon>Alphaproteobacteria</taxon>
        <taxon>Rhodospirillales</taxon>
        <taxon>Thalassobaculaceae</taxon>
        <taxon>Thalassobaculum</taxon>
    </lineage>
</organism>
<accession>A0A918XP01</accession>
<dbReference type="InterPro" id="IPR025129">
    <property type="entry name" value="DUF4055"/>
</dbReference>
<dbReference type="RefSeq" id="WP_189987562.1">
    <property type="nucleotide sequence ID" value="NZ_BMZS01000002.1"/>
</dbReference>
<reference evidence="2" key="2">
    <citation type="submission" date="2020-09" db="EMBL/GenBank/DDBJ databases">
        <authorList>
            <person name="Sun Q."/>
            <person name="Kim S."/>
        </authorList>
    </citation>
    <scope>NUCLEOTIDE SEQUENCE</scope>
    <source>
        <strain evidence="2">KCTC 42651</strain>
    </source>
</reference>
<gene>
    <name evidence="2" type="ORF">GCM10017083_07110</name>
</gene>
<keyword evidence="3" id="KW-1185">Reference proteome</keyword>
<evidence type="ECO:0000313" key="3">
    <source>
        <dbReference type="Proteomes" id="UP000630353"/>
    </source>
</evidence>
<dbReference type="Pfam" id="PF13264">
    <property type="entry name" value="DUF4055"/>
    <property type="match status" value="1"/>
</dbReference>
<evidence type="ECO:0000259" key="1">
    <source>
        <dbReference type="Pfam" id="PF13264"/>
    </source>
</evidence>
<dbReference type="Proteomes" id="UP000630353">
    <property type="component" value="Unassembled WGS sequence"/>
</dbReference>
<dbReference type="AlphaFoldDB" id="A0A918XP01"/>
<feature type="domain" description="DUF4055" evidence="1">
    <location>
        <begin position="254"/>
        <end position="390"/>
    </location>
</feature>
<protein>
    <recommendedName>
        <fullName evidence="1">DUF4055 domain-containing protein</fullName>
    </recommendedName>
</protein>
<sequence>MPDASIGIAGGADVATPNAAWAARAPDWELIRDLLGGTRAMREAGERRLPREPGESLAAYRIRLARTVLFNGLGRAVQTLSGKPFGKPATLSDDADPRMRAMTRDLDLGGRDLTGLARDVLRAALTDGLTHILVDYPAGGGAGETLADERARGARPYLVHVPAPDLIGWRAGPDGRLDRVRIRETVLERDGAWGERAVEQIRVLEPGRWSLWRRSEALKDRPWRRHAGGETSLDAVPLVTVYAERTGFLTARPPLLDLAWLNLAHWQSSSDQRHILHVARVPILFGRNLKVGEDGIEIGPNRLILGDGDGADLKYVEHGGAAIEAGRQDLADLEDRMAVMGLDLMVRRSGGITATERAIDAARADSALAALVRAVEEGLTAALALCARWMDLAPEAAGRVTLDPDTGLDAREAEEIDLLLKARLAGEIDRPTFLAEIRRRGVLAAA</sequence>
<proteinExistence type="predicted"/>
<evidence type="ECO:0000313" key="2">
    <source>
        <dbReference type="EMBL" id="GHD42276.1"/>
    </source>
</evidence>